<feature type="compositionally biased region" description="Basic and acidic residues" evidence="5">
    <location>
        <begin position="85"/>
        <end position="103"/>
    </location>
</feature>
<keyword evidence="9" id="KW-1185">Reference proteome</keyword>
<dbReference type="InterPro" id="IPR007627">
    <property type="entry name" value="RNA_pol_sigma70_r2"/>
</dbReference>
<evidence type="ECO:0000259" key="6">
    <source>
        <dbReference type="Pfam" id="PF04542"/>
    </source>
</evidence>
<keyword evidence="4" id="KW-0804">Transcription</keyword>
<comment type="similarity">
    <text evidence="1">Belongs to the sigma-70 factor family. ECF subfamily.</text>
</comment>
<feature type="region of interest" description="Disordered" evidence="5">
    <location>
        <begin position="85"/>
        <end position="104"/>
    </location>
</feature>
<feature type="region of interest" description="Disordered" evidence="5">
    <location>
        <begin position="177"/>
        <end position="204"/>
    </location>
</feature>
<dbReference type="PANTHER" id="PTHR43133">
    <property type="entry name" value="RNA POLYMERASE ECF-TYPE SIGMA FACTO"/>
    <property type="match status" value="1"/>
</dbReference>
<dbReference type="InterPro" id="IPR013249">
    <property type="entry name" value="RNA_pol_sigma70_r4_t2"/>
</dbReference>
<comment type="caution">
    <text evidence="8">The sequence shown here is derived from an EMBL/GenBank/DDBJ whole genome shotgun (WGS) entry which is preliminary data.</text>
</comment>
<evidence type="ECO:0000256" key="2">
    <source>
        <dbReference type="ARBA" id="ARBA00023015"/>
    </source>
</evidence>
<accession>A0ABP9RN82</accession>
<dbReference type="PANTHER" id="PTHR43133:SF66">
    <property type="entry name" value="ECF RNA POLYMERASE SIGMA FACTOR SIGK"/>
    <property type="match status" value="1"/>
</dbReference>
<dbReference type="NCBIfam" id="TIGR02937">
    <property type="entry name" value="sigma70-ECF"/>
    <property type="match status" value="1"/>
</dbReference>
<evidence type="ECO:0000256" key="4">
    <source>
        <dbReference type="ARBA" id="ARBA00023163"/>
    </source>
</evidence>
<gene>
    <name evidence="8" type="ORF">GCM10023322_10960</name>
</gene>
<dbReference type="InterPro" id="IPR013325">
    <property type="entry name" value="RNA_pol_sigma_r2"/>
</dbReference>
<dbReference type="InterPro" id="IPR014284">
    <property type="entry name" value="RNA_pol_sigma-70_dom"/>
</dbReference>
<proteinExistence type="inferred from homology"/>
<dbReference type="EMBL" id="BAABJQ010000003">
    <property type="protein sequence ID" value="GAA5179903.1"/>
    <property type="molecule type" value="Genomic_DNA"/>
</dbReference>
<evidence type="ECO:0000259" key="7">
    <source>
        <dbReference type="Pfam" id="PF08281"/>
    </source>
</evidence>
<evidence type="ECO:0000256" key="3">
    <source>
        <dbReference type="ARBA" id="ARBA00023082"/>
    </source>
</evidence>
<reference evidence="9" key="1">
    <citation type="journal article" date="2019" name="Int. J. Syst. Evol. Microbiol.">
        <title>The Global Catalogue of Microorganisms (GCM) 10K type strain sequencing project: providing services to taxonomists for standard genome sequencing and annotation.</title>
        <authorList>
            <consortium name="The Broad Institute Genomics Platform"/>
            <consortium name="The Broad Institute Genome Sequencing Center for Infectious Disease"/>
            <person name="Wu L."/>
            <person name="Ma J."/>
        </authorList>
    </citation>
    <scope>NUCLEOTIDE SEQUENCE [LARGE SCALE GENOMIC DNA]</scope>
    <source>
        <strain evidence="9">JCM 18304</strain>
    </source>
</reference>
<dbReference type="InterPro" id="IPR036388">
    <property type="entry name" value="WH-like_DNA-bd_sf"/>
</dbReference>
<evidence type="ECO:0000313" key="8">
    <source>
        <dbReference type="EMBL" id="GAA5179903.1"/>
    </source>
</evidence>
<dbReference type="Proteomes" id="UP001501570">
    <property type="component" value="Unassembled WGS sequence"/>
</dbReference>
<dbReference type="SUPFAM" id="SSF88946">
    <property type="entry name" value="Sigma2 domain of RNA polymerase sigma factors"/>
    <property type="match status" value="1"/>
</dbReference>
<feature type="domain" description="RNA polymerase sigma factor 70 region 4 type 2" evidence="7">
    <location>
        <begin position="125"/>
        <end position="174"/>
    </location>
</feature>
<protein>
    <submittedName>
        <fullName evidence="8">RNA polymerase sigma factor</fullName>
    </submittedName>
</protein>
<keyword evidence="3" id="KW-0731">Sigma factor</keyword>
<dbReference type="Pfam" id="PF08281">
    <property type="entry name" value="Sigma70_r4_2"/>
    <property type="match status" value="1"/>
</dbReference>
<dbReference type="Pfam" id="PF04542">
    <property type="entry name" value="Sigma70_r2"/>
    <property type="match status" value="1"/>
</dbReference>
<dbReference type="InterPro" id="IPR013324">
    <property type="entry name" value="RNA_pol_sigma_r3/r4-like"/>
</dbReference>
<name>A0ABP9RN82_9ACTN</name>
<dbReference type="Gene3D" id="1.10.1740.10">
    <property type="match status" value="1"/>
</dbReference>
<evidence type="ECO:0000313" key="9">
    <source>
        <dbReference type="Proteomes" id="UP001501570"/>
    </source>
</evidence>
<sequence>MDDGGLADALRRAIGGDEVAFAQLWRSLQPPLLRYLRVVVGDAAEDVASETWLQAARDLHRFDGSPPAFRVWLFRIARHRGLDERRRAARRREDPQEPAEHDATGAQVRDVVYDVLEGSDTEWALGLIASLPPDQAEAVMLRVVAGLDVAQTAQVLGKRAGAVRVASMRGLRRLAAHPEVQARAAERRRRAGPATEPARPAQRV</sequence>
<dbReference type="InterPro" id="IPR039425">
    <property type="entry name" value="RNA_pol_sigma-70-like"/>
</dbReference>
<dbReference type="Gene3D" id="1.10.10.10">
    <property type="entry name" value="Winged helix-like DNA-binding domain superfamily/Winged helix DNA-binding domain"/>
    <property type="match status" value="1"/>
</dbReference>
<feature type="compositionally biased region" description="Low complexity" evidence="5">
    <location>
        <begin position="192"/>
        <end position="204"/>
    </location>
</feature>
<dbReference type="SUPFAM" id="SSF88659">
    <property type="entry name" value="Sigma3 and sigma4 domains of RNA polymerase sigma factors"/>
    <property type="match status" value="1"/>
</dbReference>
<dbReference type="RefSeq" id="WP_345626687.1">
    <property type="nucleotide sequence ID" value="NZ_BAABJQ010000003.1"/>
</dbReference>
<evidence type="ECO:0000256" key="1">
    <source>
        <dbReference type="ARBA" id="ARBA00010641"/>
    </source>
</evidence>
<feature type="domain" description="RNA polymerase sigma-70 region 2" evidence="6">
    <location>
        <begin position="24"/>
        <end position="91"/>
    </location>
</feature>
<keyword evidence="2" id="KW-0805">Transcription regulation</keyword>
<organism evidence="8 9">
    <name type="scientific">Rugosimonospora acidiphila</name>
    <dbReference type="NCBI Taxonomy" id="556531"/>
    <lineage>
        <taxon>Bacteria</taxon>
        <taxon>Bacillati</taxon>
        <taxon>Actinomycetota</taxon>
        <taxon>Actinomycetes</taxon>
        <taxon>Micromonosporales</taxon>
        <taxon>Micromonosporaceae</taxon>
        <taxon>Rugosimonospora</taxon>
    </lineage>
</organism>
<evidence type="ECO:0000256" key="5">
    <source>
        <dbReference type="SAM" id="MobiDB-lite"/>
    </source>
</evidence>